<gene>
    <name evidence="2" type="ORF">ACFQ11_01460</name>
</gene>
<proteinExistence type="predicted"/>
<accession>A0ABW3EH74</accession>
<name>A0ABW3EH74_9ACTN</name>
<feature type="transmembrane region" description="Helical" evidence="1">
    <location>
        <begin position="35"/>
        <end position="57"/>
    </location>
</feature>
<feature type="transmembrane region" description="Helical" evidence="1">
    <location>
        <begin position="94"/>
        <end position="113"/>
    </location>
</feature>
<evidence type="ECO:0000313" key="3">
    <source>
        <dbReference type="Proteomes" id="UP001596972"/>
    </source>
</evidence>
<protein>
    <recommendedName>
        <fullName evidence="4">Histidine kinase</fullName>
    </recommendedName>
</protein>
<evidence type="ECO:0008006" key="4">
    <source>
        <dbReference type="Google" id="ProtNLM"/>
    </source>
</evidence>
<keyword evidence="1" id="KW-1133">Transmembrane helix</keyword>
<evidence type="ECO:0000313" key="2">
    <source>
        <dbReference type="EMBL" id="MFD0899061.1"/>
    </source>
</evidence>
<comment type="caution">
    <text evidence="2">The sequence shown here is derived from an EMBL/GenBank/DDBJ whole genome shotgun (WGS) entry which is preliminary data.</text>
</comment>
<keyword evidence="1" id="KW-0812">Transmembrane</keyword>
<evidence type="ECO:0000256" key="1">
    <source>
        <dbReference type="SAM" id="Phobius"/>
    </source>
</evidence>
<keyword evidence="3" id="KW-1185">Reference proteome</keyword>
<organism evidence="2 3">
    <name type="scientific">Actinomadura sediminis</name>
    <dbReference type="NCBI Taxonomy" id="1038904"/>
    <lineage>
        <taxon>Bacteria</taxon>
        <taxon>Bacillati</taxon>
        <taxon>Actinomycetota</taxon>
        <taxon>Actinomycetes</taxon>
        <taxon>Streptosporangiales</taxon>
        <taxon>Thermomonosporaceae</taxon>
        <taxon>Actinomadura</taxon>
    </lineage>
</organism>
<dbReference type="EMBL" id="JBHTJA010000001">
    <property type="protein sequence ID" value="MFD0899061.1"/>
    <property type="molecule type" value="Genomic_DNA"/>
</dbReference>
<dbReference type="RefSeq" id="WP_378295856.1">
    <property type="nucleotide sequence ID" value="NZ_JBHTJA010000001.1"/>
</dbReference>
<sequence>MPNSTLVLGLVAVAATAGAALLAFADITPEALLMLGVGVLGFVWFAVLLTVPWNVYFQARRVVREARTSRERGIEVSAGNETEARRIARRVRTAAIGAHVVTAAATAVTTYFWGETFGYYISGLFLLSTLFRPAQAWFVHLRGRLGTMLQEVHHPRDDVLALIERVAFLEARAEAARLAVEQLHQADHTLDQRLEAVGTTASRSSDELSRRIEALGRRFEDAVSRLTDDQEVITGIKAFLRLLRTDPA</sequence>
<keyword evidence="1" id="KW-0472">Membrane</keyword>
<reference evidence="3" key="1">
    <citation type="journal article" date="2019" name="Int. J. Syst. Evol. Microbiol.">
        <title>The Global Catalogue of Microorganisms (GCM) 10K type strain sequencing project: providing services to taxonomists for standard genome sequencing and annotation.</title>
        <authorList>
            <consortium name="The Broad Institute Genomics Platform"/>
            <consortium name="The Broad Institute Genome Sequencing Center for Infectious Disease"/>
            <person name="Wu L."/>
            <person name="Ma J."/>
        </authorList>
    </citation>
    <scope>NUCLEOTIDE SEQUENCE [LARGE SCALE GENOMIC DNA]</scope>
    <source>
        <strain evidence="3">JCM 31202</strain>
    </source>
</reference>
<feature type="transmembrane region" description="Helical" evidence="1">
    <location>
        <begin position="119"/>
        <end position="139"/>
    </location>
</feature>
<dbReference type="Proteomes" id="UP001596972">
    <property type="component" value="Unassembled WGS sequence"/>
</dbReference>